<dbReference type="EMBL" id="WNYA01025744">
    <property type="protein sequence ID" value="KAG8537885.1"/>
    <property type="molecule type" value="Genomic_DNA"/>
</dbReference>
<evidence type="ECO:0000313" key="2">
    <source>
        <dbReference type="Proteomes" id="UP000824782"/>
    </source>
</evidence>
<gene>
    <name evidence="1" type="ORF">GDO81_023631</name>
</gene>
<dbReference type="AlphaFoldDB" id="A0AAV6YSK1"/>
<comment type="caution">
    <text evidence="1">The sequence shown here is derived from an EMBL/GenBank/DDBJ whole genome shotgun (WGS) entry which is preliminary data.</text>
</comment>
<proteinExistence type="predicted"/>
<protein>
    <submittedName>
        <fullName evidence="1">Uncharacterized protein</fullName>
    </submittedName>
</protein>
<dbReference type="Proteomes" id="UP000824782">
    <property type="component" value="Unassembled WGS sequence"/>
</dbReference>
<accession>A0AAV6YSK1</accession>
<organism evidence="1 2">
    <name type="scientific">Engystomops pustulosus</name>
    <name type="common">Tungara frog</name>
    <name type="synonym">Physalaemus pustulosus</name>
    <dbReference type="NCBI Taxonomy" id="76066"/>
    <lineage>
        <taxon>Eukaryota</taxon>
        <taxon>Metazoa</taxon>
        <taxon>Chordata</taxon>
        <taxon>Craniata</taxon>
        <taxon>Vertebrata</taxon>
        <taxon>Euteleostomi</taxon>
        <taxon>Amphibia</taxon>
        <taxon>Batrachia</taxon>
        <taxon>Anura</taxon>
        <taxon>Neobatrachia</taxon>
        <taxon>Hyloidea</taxon>
        <taxon>Leptodactylidae</taxon>
        <taxon>Leiuperinae</taxon>
        <taxon>Engystomops</taxon>
    </lineage>
</organism>
<reference evidence="1" key="1">
    <citation type="thesis" date="2020" institute="ProQuest LLC" country="789 East Eisenhower Parkway, Ann Arbor, MI, USA">
        <title>Comparative Genomics and Chromosome Evolution.</title>
        <authorList>
            <person name="Mudd A.B."/>
        </authorList>
    </citation>
    <scope>NUCLEOTIDE SEQUENCE</scope>
    <source>
        <strain evidence="1">237g6f4</strain>
        <tissue evidence="1">Blood</tissue>
    </source>
</reference>
<sequence length="107" mass="12825">MYFAAFAFNIIYILENTIIIVSEPHIYVMCHNKYIWKVIQWFHSYEGHIHPPYIQLPHHNLCLTIFTHYFLYSMTPIHQHLISYPWDLPSKSGLKHSSPKTQVLQQN</sequence>
<evidence type="ECO:0000313" key="1">
    <source>
        <dbReference type="EMBL" id="KAG8537885.1"/>
    </source>
</evidence>
<keyword evidence="2" id="KW-1185">Reference proteome</keyword>
<name>A0AAV6YSK1_ENGPU</name>